<name>A0A9D1YQI4_9FIRM</name>
<dbReference type="InterPro" id="IPR007421">
    <property type="entry name" value="Schlafen_AlbA_2_dom"/>
</dbReference>
<comment type="caution">
    <text evidence="2">The sequence shown here is derived from an EMBL/GenBank/DDBJ whole genome shotgun (WGS) entry which is preliminary data.</text>
</comment>
<dbReference type="EMBL" id="DXDD01000123">
    <property type="protein sequence ID" value="HIY60976.1"/>
    <property type="molecule type" value="Genomic_DNA"/>
</dbReference>
<dbReference type="Pfam" id="PF04326">
    <property type="entry name" value="SLFN_AlbA_2"/>
    <property type="match status" value="1"/>
</dbReference>
<dbReference type="Gene3D" id="3.30.565.60">
    <property type="match status" value="1"/>
</dbReference>
<reference evidence="2" key="1">
    <citation type="journal article" date="2021" name="PeerJ">
        <title>Extensive microbial diversity within the chicken gut microbiome revealed by metagenomics and culture.</title>
        <authorList>
            <person name="Gilroy R."/>
            <person name="Ravi A."/>
            <person name="Getino M."/>
            <person name="Pursley I."/>
            <person name="Horton D.L."/>
            <person name="Alikhan N.F."/>
            <person name="Baker D."/>
            <person name="Gharbi K."/>
            <person name="Hall N."/>
            <person name="Watson M."/>
            <person name="Adriaenssens E.M."/>
            <person name="Foster-Nyarko E."/>
            <person name="Jarju S."/>
            <person name="Secka A."/>
            <person name="Antonio M."/>
            <person name="Oren A."/>
            <person name="Chaudhuri R.R."/>
            <person name="La Ragione R."/>
            <person name="Hildebrand F."/>
            <person name="Pallen M.J."/>
        </authorList>
    </citation>
    <scope>NUCLEOTIDE SEQUENCE</scope>
    <source>
        <strain evidence="2">ChiSxjej3B15-24422</strain>
    </source>
</reference>
<dbReference type="AlphaFoldDB" id="A0A9D1YQI4"/>
<feature type="domain" description="Schlafen AlbA-2" evidence="1">
    <location>
        <begin position="30"/>
        <end position="156"/>
    </location>
</feature>
<evidence type="ECO:0000313" key="2">
    <source>
        <dbReference type="EMBL" id="HIY60976.1"/>
    </source>
</evidence>
<evidence type="ECO:0000259" key="1">
    <source>
        <dbReference type="Pfam" id="PF04326"/>
    </source>
</evidence>
<dbReference type="InterPro" id="IPR038475">
    <property type="entry name" value="RecG_C_sf"/>
</dbReference>
<dbReference type="PANTHER" id="PTHR30595:SF6">
    <property type="entry name" value="SCHLAFEN ALBA-2 DOMAIN-CONTAINING PROTEIN"/>
    <property type="match status" value="1"/>
</dbReference>
<accession>A0A9D1YQI4</accession>
<feature type="non-terminal residue" evidence="2">
    <location>
        <position position="351"/>
    </location>
</feature>
<dbReference type="Gene3D" id="3.30.950.30">
    <property type="entry name" value="Schlafen, AAA domain"/>
    <property type="match status" value="1"/>
</dbReference>
<sequence>MLSDHKKHVKRRISDLSDLFDIAKFDSYKEDNRREVKKAKGGLPNSLWETYSAFANCYGGVIILGAAENQDGSWYTTGLNRKDREKLLKQLWDTVNNRKKVNINLLKDEDIEAYDVNGDLVIVLYVPMAKREEKPIYINDDLFGGTYRRNHEGDYRCTRLQVKTMLRDQAENTMDMEVLDDVPMEDLNYETIRGYRNRHRTLKSGHPFERLNDADYLRSIGAAAVSREDKQLHPTAAGMLMFGDEYNIVRHFPDYFLDYREMLDPSIRWTDRLQSSSGEWSGNLCDFYFRVYNKIIKNIKTPFAMEGGNRIDDTPVHKALREALANCLINADYYGAWGVVIKNEPDRITFE</sequence>
<organism evidence="2 3">
    <name type="scientific">Candidatus Eisenbergiella pullistercoris</name>
    <dbReference type="NCBI Taxonomy" id="2838555"/>
    <lineage>
        <taxon>Bacteria</taxon>
        <taxon>Bacillati</taxon>
        <taxon>Bacillota</taxon>
        <taxon>Clostridia</taxon>
        <taxon>Lachnospirales</taxon>
        <taxon>Lachnospiraceae</taxon>
        <taxon>Eisenbergiella</taxon>
    </lineage>
</organism>
<dbReference type="Proteomes" id="UP000824007">
    <property type="component" value="Unassembled WGS sequence"/>
</dbReference>
<proteinExistence type="predicted"/>
<dbReference type="InterPro" id="IPR038461">
    <property type="entry name" value="Schlafen_AlbA_2_dom_sf"/>
</dbReference>
<evidence type="ECO:0000313" key="3">
    <source>
        <dbReference type="Proteomes" id="UP000824007"/>
    </source>
</evidence>
<protein>
    <submittedName>
        <fullName evidence="2">DNA binding domain-containing protein</fullName>
    </submittedName>
</protein>
<gene>
    <name evidence="2" type="ORF">H9831_09895</name>
</gene>
<reference evidence="2" key="2">
    <citation type="submission" date="2021-04" db="EMBL/GenBank/DDBJ databases">
        <authorList>
            <person name="Gilroy R."/>
        </authorList>
    </citation>
    <scope>NUCLEOTIDE SEQUENCE</scope>
    <source>
        <strain evidence="2">ChiSxjej3B15-24422</strain>
    </source>
</reference>
<dbReference type="PANTHER" id="PTHR30595">
    <property type="entry name" value="GLPR-RELATED TRANSCRIPTIONAL REPRESSOR"/>
    <property type="match status" value="1"/>
</dbReference>